<accession>A0ABD3VIN0</accession>
<name>A0ABD3VIN0_SINWO</name>
<sequence>MVLFDTTQIVRLTCLLIFLYTSLNITWSSCLSFLALLGSIYFLPFGHHTVNHKTKVMKTKEIVNDLYPKLSKDEEEVKVTEAVLCFVMYDVENTDALYRFERIKENSNCLFAKKAKIWGSPPWNEKLSLEENIYRLIPMFLRFTIVCQSQKLDGFLIELPGDKFGSDVMVFASAFRRVLQVLSDHDPSEVYCMDKSYLGKRGWVFEFNKCTFFITTFAPFYPESHPRYAFGCSDCYILFQPEISFALHDLPSDSTETNWLNPTNARDKIRVAFRQVGRGYDVPQSLNFPMSHDMIRPISVTDPIIEWWIL</sequence>
<comment type="caution">
    <text evidence="2">The sequence shown here is derived from an EMBL/GenBank/DDBJ whole genome shotgun (WGS) entry which is preliminary data.</text>
</comment>
<dbReference type="Pfam" id="PF08892">
    <property type="entry name" value="YqcI_YcgG"/>
    <property type="match status" value="1"/>
</dbReference>
<keyword evidence="1" id="KW-0472">Membrane</keyword>
<dbReference type="EMBL" id="JBJQND010000011">
    <property type="protein sequence ID" value="KAL3861437.1"/>
    <property type="molecule type" value="Genomic_DNA"/>
</dbReference>
<feature type="transmembrane region" description="Helical" evidence="1">
    <location>
        <begin position="12"/>
        <end position="43"/>
    </location>
</feature>
<evidence type="ECO:0000313" key="3">
    <source>
        <dbReference type="Proteomes" id="UP001634394"/>
    </source>
</evidence>
<proteinExistence type="predicted"/>
<dbReference type="Proteomes" id="UP001634394">
    <property type="component" value="Unassembled WGS sequence"/>
</dbReference>
<dbReference type="AlphaFoldDB" id="A0ABD3VIN0"/>
<gene>
    <name evidence="2" type="ORF">ACJMK2_007471</name>
</gene>
<reference evidence="2 3" key="1">
    <citation type="submission" date="2024-11" db="EMBL/GenBank/DDBJ databases">
        <title>Chromosome-level genome assembly of the freshwater bivalve Anodonta woodiana.</title>
        <authorList>
            <person name="Chen X."/>
        </authorList>
    </citation>
    <scope>NUCLEOTIDE SEQUENCE [LARGE SCALE GENOMIC DNA]</scope>
    <source>
        <strain evidence="2">MN2024</strain>
        <tissue evidence="2">Gills</tissue>
    </source>
</reference>
<dbReference type="InterPro" id="IPR014988">
    <property type="entry name" value="Uncharacterised_YqcI/YcgG"/>
</dbReference>
<keyword evidence="1" id="KW-1133">Transmembrane helix</keyword>
<organism evidence="2 3">
    <name type="scientific">Sinanodonta woodiana</name>
    <name type="common">Chinese pond mussel</name>
    <name type="synonym">Anodonta woodiana</name>
    <dbReference type="NCBI Taxonomy" id="1069815"/>
    <lineage>
        <taxon>Eukaryota</taxon>
        <taxon>Metazoa</taxon>
        <taxon>Spiralia</taxon>
        <taxon>Lophotrochozoa</taxon>
        <taxon>Mollusca</taxon>
        <taxon>Bivalvia</taxon>
        <taxon>Autobranchia</taxon>
        <taxon>Heteroconchia</taxon>
        <taxon>Palaeoheterodonta</taxon>
        <taxon>Unionida</taxon>
        <taxon>Unionoidea</taxon>
        <taxon>Unionidae</taxon>
        <taxon>Unioninae</taxon>
        <taxon>Sinanodonta</taxon>
    </lineage>
</organism>
<evidence type="ECO:0000313" key="2">
    <source>
        <dbReference type="EMBL" id="KAL3861437.1"/>
    </source>
</evidence>
<keyword evidence="1" id="KW-0812">Transmembrane</keyword>
<evidence type="ECO:0000256" key="1">
    <source>
        <dbReference type="SAM" id="Phobius"/>
    </source>
</evidence>
<keyword evidence="3" id="KW-1185">Reference proteome</keyword>
<protein>
    <submittedName>
        <fullName evidence="2">Uncharacterized protein</fullName>
    </submittedName>
</protein>